<reference evidence="2" key="1">
    <citation type="journal article" date="2017" name="Cell">
        <title>Insights into land plant evolution garnered from the Marchantia polymorpha genome.</title>
        <authorList>
            <person name="Bowman J.L."/>
            <person name="Kohchi T."/>
            <person name="Yamato K.T."/>
            <person name="Jenkins J."/>
            <person name="Shu S."/>
            <person name="Ishizaki K."/>
            <person name="Yamaoka S."/>
            <person name="Nishihama R."/>
            <person name="Nakamura Y."/>
            <person name="Berger F."/>
            <person name="Adam C."/>
            <person name="Aki S.S."/>
            <person name="Althoff F."/>
            <person name="Araki T."/>
            <person name="Arteaga-Vazquez M.A."/>
            <person name="Balasubrmanian S."/>
            <person name="Barry K."/>
            <person name="Bauer D."/>
            <person name="Boehm C.R."/>
            <person name="Briginshaw L."/>
            <person name="Caballero-Perez J."/>
            <person name="Catarino B."/>
            <person name="Chen F."/>
            <person name="Chiyoda S."/>
            <person name="Chovatia M."/>
            <person name="Davies K.M."/>
            <person name="Delmans M."/>
            <person name="Demura T."/>
            <person name="Dierschke T."/>
            <person name="Dolan L."/>
            <person name="Dorantes-Acosta A.E."/>
            <person name="Eklund D.M."/>
            <person name="Florent S.N."/>
            <person name="Flores-Sandoval E."/>
            <person name="Fujiyama A."/>
            <person name="Fukuzawa H."/>
            <person name="Galik B."/>
            <person name="Grimanelli D."/>
            <person name="Grimwood J."/>
            <person name="Grossniklaus U."/>
            <person name="Hamada T."/>
            <person name="Haseloff J."/>
            <person name="Hetherington A.J."/>
            <person name="Higo A."/>
            <person name="Hirakawa Y."/>
            <person name="Hundley H.N."/>
            <person name="Ikeda Y."/>
            <person name="Inoue K."/>
            <person name="Inoue S.I."/>
            <person name="Ishida S."/>
            <person name="Jia Q."/>
            <person name="Kakita M."/>
            <person name="Kanazawa T."/>
            <person name="Kawai Y."/>
            <person name="Kawashima T."/>
            <person name="Kennedy M."/>
            <person name="Kinose K."/>
            <person name="Kinoshita T."/>
            <person name="Kohara Y."/>
            <person name="Koide E."/>
            <person name="Komatsu K."/>
            <person name="Kopischke S."/>
            <person name="Kubo M."/>
            <person name="Kyozuka J."/>
            <person name="Lagercrantz U."/>
            <person name="Lin S.S."/>
            <person name="Lindquist E."/>
            <person name="Lipzen A.M."/>
            <person name="Lu C.W."/>
            <person name="De Luna E."/>
            <person name="Martienssen R.A."/>
            <person name="Minamino N."/>
            <person name="Mizutani M."/>
            <person name="Mizutani M."/>
            <person name="Mochizuki N."/>
            <person name="Monte I."/>
            <person name="Mosher R."/>
            <person name="Nagasaki H."/>
            <person name="Nakagami H."/>
            <person name="Naramoto S."/>
            <person name="Nishitani K."/>
            <person name="Ohtani M."/>
            <person name="Okamoto T."/>
            <person name="Okumura M."/>
            <person name="Phillips J."/>
            <person name="Pollak B."/>
            <person name="Reinders A."/>
            <person name="Rovekamp M."/>
            <person name="Sano R."/>
            <person name="Sawa S."/>
            <person name="Schmid M.W."/>
            <person name="Shirakawa M."/>
            <person name="Solano R."/>
            <person name="Spunde A."/>
            <person name="Suetsugu N."/>
            <person name="Sugano S."/>
            <person name="Sugiyama A."/>
            <person name="Sun R."/>
            <person name="Suzuki Y."/>
            <person name="Takenaka M."/>
            <person name="Takezawa D."/>
            <person name="Tomogane H."/>
            <person name="Tsuzuki M."/>
            <person name="Ueda T."/>
            <person name="Umeda M."/>
            <person name="Ward J.M."/>
            <person name="Watanabe Y."/>
            <person name="Yazaki K."/>
            <person name="Yokoyama R."/>
            <person name="Yoshitake Y."/>
            <person name="Yotsui I."/>
            <person name="Zachgo S."/>
            <person name="Schmutz J."/>
        </authorList>
    </citation>
    <scope>NUCLEOTIDE SEQUENCE [LARGE SCALE GENOMIC DNA]</scope>
    <source>
        <strain evidence="2">Tak-1</strain>
    </source>
</reference>
<evidence type="ECO:0000313" key="1">
    <source>
        <dbReference type="EMBL" id="PTQ40479.1"/>
    </source>
</evidence>
<dbReference type="Gramene" id="Mp2g20710.1">
    <property type="protein sequence ID" value="Mp2g20710.1.cds1"/>
    <property type="gene ID" value="Mp2g20710"/>
</dbReference>
<protein>
    <submittedName>
        <fullName evidence="1">Uncharacterized protein</fullName>
    </submittedName>
</protein>
<dbReference type="Proteomes" id="UP000244005">
    <property type="component" value="Unassembled WGS sequence"/>
</dbReference>
<accession>A0A2R6X2Z5</accession>
<name>A0A2R6X2Z5_MARPO</name>
<sequence length="229" mass="25047">MGCRIPPVHAEVVVDHLQLLYVQESSNMSVARWLEHLGQTLRTELHSIHHVHDPHAPNRKVAARCSLLALSPIPIPIHPPPLPFPGHRLEWSSQPTAAAAATEGINLGDLSTPDTLRDSPLVYAPRTSSHSLPPLPPGSIRLAPALISDSQQFDRHFKNRVGSACRLQPFPLLPSGRATDACIGKARGICSRDLSIYLSFLLALFLSMYNLCRKWNQLCCVYGSLGAAV</sequence>
<proteinExistence type="predicted"/>
<dbReference type="EMBL" id="KZ772712">
    <property type="protein sequence ID" value="PTQ40479.1"/>
    <property type="molecule type" value="Genomic_DNA"/>
</dbReference>
<keyword evidence="2" id="KW-1185">Reference proteome</keyword>
<dbReference type="AlphaFoldDB" id="A0A2R6X2Z5"/>
<organism evidence="1 2">
    <name type="scientific">Marchantia polymorpha</name>
    <name type="common">Common liverwort</name>
    <name type="synonym">Marchantia aquatica</name>
    <dbReference type="NCBI Taxonomy" id="3197"/>
    <lineage>
        <taxon>Eukaryota</taxon>
        <taxon>Viridiplantae</taxon>
        <taxon>Streptophyta</taxon>
        <taxon>Embryophyta</taxon>
        <taxon>Marchantiophyta</taxon>
        <taxon>Marchantiopsida</taxon>
        <taxon>Marchantiidae</taxon>
        <taxon>Marchantiales</taxon>
        <taxon>Marchantiaceae</taxon>
        <taxon>Marchantia</taxon>
    </lineage>
</organism>
<gene>
    <name evidence="1" type="ORF">MARPO_0040s0141</name>
</gene>
<evidence type="ECO:0000313" key="2">
    <source>
        <dbReference type="Proteomes" id="UP000244005"/>
    </source>
</evidence>